<dbReference type="Gene3D" id="1.10.10.10">
    <property type="entry name" value="Winged helix-like DNA-binding domain superfamily/Winged helix DNA-binding domain"/>
    <property type="match status" value="1"/>
</dbReference>
<dbReference type="Proteomes" id="UP000033109">
    <property type="component" value="Chromosome"/>
</dbReference>
<organism evidence="7 8">
    <name type="scientific">Pontibacter korlensis</name>
    <dbReference type="NCBI Taxonomy" id="400092"/>
    <lineage>
        <taxon>Bacteria</taxon>
        <taxon>Pseudomonadati</taxon>
        <taxon>Bacteroidota</taxon>
        <taxon>Cytophagia</taxon>
        <taxon>Cytophagales</taxon>
        <taxon>Hymenobacteraceae</taxon>
        <taxon>Pontibacter</taxon>
    </lineage>
</organism>
<evidence type="ECO:0000259" key="6">
    <source>
        <dbReference type="Pfam" id="PF08281"/>
    </source>
</evidence>
<dbReference type="HOGENOM" id="CLU_047691_4_3_10"/>
<dbReference type="InterPro" id="IPR039425">
    <property type="entry name" value="RNA_pol_sigma-70-like"/>
</dbReference>
<dbReference type="OrthoDB" id="1524077at2"/>
<dbReference type="InterPro" id="IPR013324">
    <property type="entry name" value="RNA_pol_sigma_r3/r4-like"/>
</dbReference>
<dbReference type="InterPro" id="IPR007627">
    <property type="entry name" value="RNA_pol_sigma70_r2"/>
</dbReference>
<dbReference type="Pfam" id="PF04542">
    <property type="entry name" value="Sigma70_r2"/>
    <property type="match status" value="1"/>
</dbReference>
<feature type="domain" description="RNA polymerase sigma-70 region 2" evidence="5">
    <location>
        <begin position="30"/>
        <end position="85"/>
    </location>
</feature>
<accession>A0A0E3ZFR0</accession>
<dbReference type="InterPro" id="IPR036388">
    <property type="entry name" value="WH-like_DNA-bd_sf"/>
</dbReference>
<dbReference type="EMBL" id="CP009621">
    <property type="protein sequence ID" value="AKD03683.1"/>
    <property type="molecule type" value="Genomic_DNA"/>
</dbReference>
<dbReference type="InterPro" id="IPR013249">
    <property type="entry name" value="RNA_pol_sigma70_r4_t2"/>
</dbReference>
<keyword evidence="3" id="KW-0731">Sigma factor</keyword>
<dbReference type="NCBIfam" id="TIGR02985">
    <property type="entry name" value="Sig70_bacteroi1"/>
    <property type="match status" value="1"/>
</dbReference>
<evidence type="ECO:0000256" key="1">
    <source>
        <dbReference type="ARBA" id="ARBA00010641"/>
    </source>
</evidence>
<dbReference type="Pfam" id="PF08281">
    <property type="entry name" value="Sigma70_r4_2"/>
    <property type="match status" value="1"/>
</dbReference>
<proteinExistence type="inferred from homology"/>
<comment type="similarity">
    <text evidence="1">Belongs to the sigma-70 factor family. ECF subfamily.</text>
</comment>
<dbReference type="InterPro" id="IPR014284">
    <property type="entry name" value="RNA_pol_sigma-70_dom"/>
</dbReference>
<evidence type="ECO:0000259" key="5">
    <source>
        <dbReference type="Pfam" id="PF04542"/>
    </source>
</evidence>
<evidence type="ECO:0000256" key="4">
    <source>
        <dbReference type="ARBA" id="ARBA00023163"/>
    </source>
</evidence>
<evidence type="ECO:0008006" key="9">
    <source>
        <dbReference type="Google" id="ProtNLM"/>
    </source>
</evidence>
<dbReference type="PATRIC" id="fig|400092.3.peg.2566"/>
<evidence type="ECO:0000256" key="3">
    <source>
        <dbReference type="ARBA" id="ARBA00023082"/>
    </source>
</evidence>
<dbReference type="GO" id="GO:0016987">
    <property type="term" value="F:sigma factor activity"/>
    <property type="evidence" value="ECO:0007669"/>
    <property type="project" value="UniProtKB-KW"/>
</dbReference>
<dbReference type="RefSeq" id="WP_046310949.1">
    <property type="nucleotide sequence ID" value="NZ_CBCSCY010000002.1"/>
</dbReference>
<dbReference type="PANTHER" id="PTHR43133:SF46">
    <property type="entry name" value="RNA POLYMERASE SIGMA-70 FACTOR ECF SUBFAMILY"/>
    <property type="match status" value="1"/>
</dbReference>
<evidence type="ECO:0000313" key="7">
    <source>
        <dbReference type="EMBL" id="AKD03683.1"/>
    </source>
</evidence>
<dbReference type="KEGG" id="pko:PKOR_11785"/>
<gene>
    <name evidence="7" type="ORF">PKOR_11785</name>
</gene>
<dbReference type="NCBIfam" id="TIGR02937">
    <property type="entry name" value="sigma70-ECF"/>
    <property type="match status" value="1"/>
</dbReference>
<dbReference type="PANTHER" id="PTHR43133">
    <property type="entry name" value="RNA POLYMERASE ECF-TYPE SIGMA FACTO"/>
    <property type="match status" value="1"/>
</dbReference>
<keyword evidence="4" id="KW-0804">Transcription</keyword>
<dbReference type="SUPFAM" id="SSF88946">
    <property type="entry name" value="Sigma2 domain of RNA polymerase sigma factors"/>
    <property type="match status" value="1"/>
</dbReference>
<reference evidence="7 8" key="1">
    <citation type="journal article" date="2015" name="Sci. Rep.">
        <title>Unraveling adaptation of Pontibacter korlensis to radiation and infertility in desert through complete genome and comparative transcriptomic analysis.</title>
        <authorList>
            <person name="Dai J."/>
            <person name="Dai W."/>
            <person name="Qiu C."/>
            <person name="Yang Z."/>
            <person name="Zhang Y."/>
            <person name="Zhou M."/>
            <person name="Zhang L."/>
            <person name="Fang C."/>
            <person name="Gao Q."/>
            <person name="Yang Q."/>
            <person name="Li X."/>
            <person name="Wang Z."/>
            <person name="Wang Z."/>
            <person name="Jia Z."/>
            <person name="Chen X."/>
        </authorList>
    </citation>
    <scope>NUCLEOTIDE SEQUENCE [LARGE SCALE GENOMIC DNA]</scope>
    <source>
        <strain evidence="7 8">X14-1T</strain>
    </source>
</reference>
<dbReference type="InterPro" id="IPR013325">
    <property type="entry name" value="RNA_pol_sigma_r2"/>
</dbReference>
<feature type="domain" description="RNA polymerase sigma factor 70 region 4 type 2" evidence="6">
    <location>
        <begin position="116"/>
        <end position="165"/>
    </location>
</feature>
<keyword evidence="8" id="KW-1185">Reference proteome</keyword>
<evidence type="ECO:0000256" key="2">
    <source>
        <dbReference type="ARBA" id="ARBA00023015"/>
    </source>
</evidence>
<dbReference type="AlphaFoldDB" id="A0A0E3ZFR0"/>
<evidence type="ECO:0000313" key="8">
    <source>
        <dbReference type="Proteomes" id="UP000033109"/>
    </source>
</evidence>
<protein>
    <recommendedName>
        <fullName evidence="9">RNA polymerase sigma-70 factor</fullName>
    </recommendedName>
</protein>
<sequence length="184" mass="21727">MVSAETWIKIQNGSEEAFQELFDEQWKRCFSLSYNMLRDKEQAEDLVQEVFTDLWVRRKTLLLQNPEAFLTQMIKNKAFSSLSRTRIPVRNLEILEELHKEFSPEDTYILGELHAQVNLLIESLPPRCREVFVLKRYEEMSVEEIATKLDISIRTVEHHLYQAAKILKSNLYPIMLLLILRASI</sequence>
<dbReference type="GO" id="GO:0006352">
    <property type="term" value="P:DNA-templated transcription initiation"/>
    <property type="evidence" value="ECO:0007669"/>
    <property type="project" value="InterPro"/>
</dbReference>
<keyword evidence="2" id="KW-0805">Transcription regulation</keyword>
<dbReference type="SUPFAM" id="SSF88659">
    <property type="entry name" value="Sigma3 and sigma4 domains of RNA polymerase sigma factors"/>
    <property type="match status" value="1"/>
</dbReference>
<dbReference type="GO" id="GO:0003677">
    <property type="term" value="F:DNA binding"/>
    <property type="evidence" value="ECO:0007669"/>
    <property type="project" value="InterPro"/>
</dbReference>
<dbReference type="STRING" id="400092.PKOR_11785"/>
<dbReference type="Gene3D" id="1.10.1740.10">
    <property type="match status" value="1"/>
</dbReference>
<name>A0A0E3ZFR0_9BACT</name>
<dbReference type="InterPro" id="IPR014327">
    <property type="entry name" value="RNA_pol_sigma70_bacteroid"/>
</dbReference>